<organism evidence="1 2">
    <name type="scientific">candidate division MSBL1 archaeon SCGC-AAA382C18</name>
    <dbReference type="NCBI Taxonomy" id="1698281"/>
    <lineage>
        <taxon>Archaea</taxon>
        <taxon>Methanobacteriati</taxon>
        <taxon>Methanobacteriota</taxon>
        <taxon>candidate division MSBL1</taxon>
    </lineage>
</organism>
<evidence type="ECO:0000313" key="2">
    <source>
        <dbReference type="Proteomes" id="UP000070404"/>
    </source>
</evidence>
<reference evidence="1 2" key="1">
    <citation type="journal article" date="2016" name="Sci. Rep.">
        <title>Metabolic traits of an uncultured archaeal lineage -MSBL1- from brine pools of the Red Sea.</title>
        <authorList>
            <person name="Mwirichia R."/>
            <person name="Alam I."/>
            <person name="Rashid M."/>
            <person name="Vinu M."/>
            <person name="Ba-Alawi W."/>
            <person name="Anthony Kamau A."/>
            <person name="Kamanda Ngugi D."/>
            <person name="Goker M."/>
            <person name="Klenk H.P."/>
            <person name="Bajic V."/>
            <person name="Stingl U."/>
        </authorList>
    </citation>
    <scope>NUCLEOTIDE SEQUENCE [LARGE SCALE GENOMIC DNA]</scope>
    <source>
        <strain evidence="1">SCGC-AAA382C18</strain>
    </source>
</reference>
<protein>
    <submittedName>
        <fullName evidence="1">Uncharacterized protein</fullName>
    </submittedName>
</protein>
<evidence type="ECO:0000313" key="1">
    <source>
        <dbReference type="EMBL" id="KXB06601.1"/>
    </source>
</evidence>
<keyword evidence="2" id="KW-1185">Reference proteome</keyword>
<accession>A0A133VJK0</accession>
<proteinExistence type="predicted"/>
<dbReference type="AlphaFoldDB" id="A0A133VJK0"/>
<sequence length="154" mass="17178">MKRGQFTVEFILVLAVFLTVMATVSMPLYNNSRDTAQEGTELMKAREAAGEIASALDTLYASGIGARKKTTFWLPENVSEVSAKAVDNELAVTITVKMNETREVQSDTLLPSDWENRMDLGSIKGNPENPTYHEIVITLQENHGYNQYFNISEV</sequence>
<gene>
    <name evidence="1" type="ORF">AKJ52_01960</name>
</gene>
<name>A0A133VJK0_9EURY</name>
<comment type="caution">
    <text evidence="1">The sequence shown here is derived from an EMBL/GenBank/DDBJ whole genome shotgun (WGS) entry which is preliminary data.</text>
</comment>
<dbReference type="Proteomes" id="UP000070404">
    <property type="component" value="Unassembled WGS sequence"/>
</dbReference>
<dbReference type="EMBL" id="LHYF01000032">
    <property type="protein sequence ID" value="KXB06601.1"/>
    <property type="molecule type" value="Genomic_DNA"/>
</dbReference>